<evidence type="ECO:0000313" key="2">
    <source>
        <dbReference type="Proteomes" id="UP001190926"/>
    </source>
</evidence>
<name>A0AAD4JJX8_PERFH</name>
<organism evidence="1 2">
    <name type="scientific">Perilla frutescens var. hirtella</name>
    <name type="common">Perilla citriodora</name>
    <name type="synonym">Perilla setoyensis</name>
    <dbReference type="NCBI Taxonomy" id="608512"/>
    <lineage>
        <taxon>Eukaryota</taxon>
        <taxon>Viridiplantae</taxon>
        <taxon>Streptophyta</taxon>
        <taxon>Embryophyta</taxon>
        <taxon>Tracheophyta</taxon>
        <taxon>Spermatophyta</taxon>
        <taxon>Magnoliopsida</taxon>
        <taxon>eudicotyledons</taxon>
        <taxon>Gunneridae</taxon>
        <taxon>Pentapetalae</taxon>
        <taxon>asterids</taxon>
        <taxon>lamiids</taxon>
        <taxon>Lamiales</taxon>
        <taxon>Lamiaceae</taxon>
        <taxon>Nepetoideae</taxon>
        <taxon>Elsholtzieae</taxon>
        <taxon>Perilla</taxon>
    </lineage>
</organism>
<sequence length="51" mass="5848">MQSQSFSTASCYLHALQDNLQQRSSLLEEDMTLQNLLEDICLRVILSYALL</sequence>
<proteinExistence type="predicted"/>
<evidence type="ECO:0000313" key="1">
    <source>
        <dbReference type="EMBL" id="KAH6834846.1"/>
    </source>
</evidence>
<reference evidence="1 2" key="1">
    <citation type="journal article" date="2021" name="Nat. Commun.">
        <title>Incipient diploidization of the medicinal plant Perilla within 10,000 years.</title>
        <authorList>
            <person name="Zhang Y."/>
            <person name="Shen Q."/>
            <person name="Leng L."/>
            <person name="Zhang D."/>
            <person name="Chen S."/>
            <person name="Shi Y."/>
            <person name="Ning Z."/>
            <person name="Chen S."/>
        </authorList>
    </citation>
    <scope>NUCLEOTIDE SEQUENCE [LARGE SCALE GENOMIC DNA]</scope>
    <source>
        <strain evidence="2">cv. PC099</strain>
    </source>
</reference>
<dbReference type="AlphaFoldDB" id="A0AAD4JJX8"/>
<dbReference type="Proteomes" id="UP001190926">
    <property type="component" value="Unassembled WGS sequence"/>
</dbReference>
<comment type="caution">
    <text evidence="1">The sequence shown here is derived from an EMBL/GenBank/DDBJ whole genome shotgun (WGS) entry which is preliminary data.</text>
</comment>
<gene>
    <name evidence="1" type="ORF">C2S53_000931</name>
</gene>
<accession>A0AAD4JJX8</accession>
<protein>
    <submittedName>
        <fullName evidence="1">Uncharacterized protein</fullName>
    </submittedName>
</protein>
<keyword evidence="2" id="KW-1185">Reference proteome</keyword>
<dbReference type="EMBL" id="SDAM02000043">
    <property type="protein sequence ID" value="KAH6834846.1"/>
    <property type="molecule type" value="Genomic_DNA"/>
</dbReference>